<gene>
    <name evidence="2" type="ORF">WJX84_004665</name>
</gene>
<dbReference type="PANTHER" id="PTHR47826">
    <property type="entry name" value="OS03G0164700 PROTEIN"/>
    <property type="match status" value="1"/>
</dbReference>
<comment type="caution">
    <text evidence="2">The sequence shown here is derived from an EMBL/GenBank/DDBJ whole genome shotgun (WGS) entry which is preliminary data.</text>
</comment>
<dbReference type="EMBL" id="JALJOV010001471">
    <property type="protein sequence ID" value="KAK9847376.1"/>
    <property type="molecule type" value="Genomic_DNA"/>
</dbReference>
<dbReference type="InterPro" id="IPR029056">
    <property type="entry name" value="Ribokinase-like"/>
</dbReference>
<dbReference type="SUPFAM" id="SSF53613">
    <property type="entry name" value="Ribokinase-like"/>
    <property type="match status" value="1"/>
</dbReference>
<proteinExistence type="predicted"/>
<evidence type="ECO:0000313" key="3">
    <source>
        <dbReference type="Proteomes" id="UP001485043"/>
    </source>
</evidence>
<organism evidence="2 3">
    <name type="scientific">Apatococcus fuscideae</name>
    <dbReference type="NCBI Taxonomy" id="2026836"/>
    <lineage>
        <taxon>Eukaryota</taxon>
        <taxon>Viridiplantae</taxon>
        <taxon>Chlorophyta</taxon>
        <taxon>core chlorophytes</taxon>
        <taxon>Trebouxiophyceae</taxon>
        <taxon>Chlorellales</taxon>
        <taxon>Chlorellaceae</taxon>
        <taxon>Apatococcus</taxon>
    </lineage>
</organism>
<dbReference type="AlphaFoldDB" id="A0AAW1SN34"/>
<evidence type="ECO:0000256" key="1">
    <source>
        <dbReference type="SAM" id="MobiDB-lite"/>
    </source>
</evidence>
<reference evidence="2 3" key="1">
    <citation type="journal article" date="2024" name="Nat. Commun.">
        <title>Phylogenomics reveals the evolutionary origins of lichenization in chlorophyte algae.</title>
        <authorList>
            <person name="Puginier C."/>
            <person name="Libourel C."/>
            <person name="Otte J."/>
            <person name="Skaloud P."/>
            <person name="Haon M."/>
            <person name="Grisel S."/>
            <person name="Petersen M."/>
            <person name="Berrin J.G."/>
            <person name="Delaux P.M."/>
            <person name="Dal Grande F."/>
            <person name="Keller J."/>
        </authorList>
    </citation>
    <scope>NUCLEOTIDE SEQUENCE [LARGE SCALE GENOMIC DNA]</scope>
    <source>
        <strain evidence="2 3">SAG 2523</strain>
    </source>
</reference>
<evidence type="ECO:0000313" key="2">
    <source>
        <dbReference type="EMBL" id="KAK9847376.1"/>
    </source>
</evidence>
<dbReference type="PANTHER" id="PTHR47826:SF1">
    <property type="entry name" value="OS03G0164700 PROTEIN"/>
    <property type="match status" value="1"/>
</dbReference>
<protein>
    <submittedName>
        <fullName evidence="2">Uncharacterized protein</fullName>
    </submittedName>
</protein>
<dbReference type="Gene3D" id="3.40.1190.20">
    <property type="match status" value="1"/>
</dbReference>
<keyword evidence="3" id="KW-1185">Reference proteome</keyword>
<sequence length="128" mass="13357">MTEEEILAMTGASDPADAAQAGLHRPHGLVQWLVVKSGSRGSCLFTHQETILQPSFQATPAATLTLANAVGASTAMRPGAGRNVASYEDTILLFKHGARNASHIGPQASDCKAALALLCRIAKLTSFT</sequence>
<name>A0AAW1SN34_9CHLO</name>
<accession>A0AAW1SN34</accession>
<dbReference type="Proteomes" id="UP001485043">
    <property type="component" value="Unassembled WGS sequence"/>
</dbReference>
<feature type="region of interest" description="Disordered" evidence="1">
    <location>
        <begin position="1"/>
        <end position="20"/>
    </location>
</feature>